<organism evidence="1 2">
    <name type="scientific">Araneus ventricosus</name>
    <name type="common">Orbweaver spider</name>
    <name type="synonym">Epeira ventricosa</name>
    <dbReference type="NCBI Taxonomy" id="182803"/>
    <lineage>
        <taxon>Eukaryota</taxon>
        <taxon>Metazoa</taxon>
        <taxon>Ecdysozoa</taxon>
        <taxon>Arthropoda</taxon>
        <taxon>Chelicerata</taxon>
        <taxon>Arachnida</taxon>
        <taxon>Araneae</taxon>
        <taxon>Araneomorphae</taxon>
        <taxon>Entelegynae</taxon>
        <taxon>Araneoidea</taxon>
        <taxon>Araneidae</taxon>
        <taxon>Araneus</taxon>
    </lineage>
</organism>
<evidence type="ECO:0000313" key="1">
    <source>
        <dbReference type="EMBL" id="GBN13316.1"/>
    </source>
</evidence>
<comment type="caution">
    <text evidence="1">The sequence shown here is derived from an EMBL/GenBank/DDBJ whole genome shotgun (WGS) entry which is preliminary data.</text>
</comment>
<proteinExistence type="predicted"/>
<sequence>MQSSVFSASFHVCSNKSQPMHGQCPTGTESWCKYQCAVVKCIKYQDKSQGIPENTMKIVKPVYMQLCDRELLKRCLDGKTQNADEALNGLFWRYITKETFVELNTLELGVNMAVIQFNKVFNGFRALIAELSISVGENTAIGFNTFDKELVNE</sequence>
<keyword evidence="2" id="KW-1185">Reference proteome</keyword>
<gene>
    <name evidence="1" type="ORF">AVEN_88423_1</name>
</gene>
<dbReference type="OrthoDB" id="10060618at2759"/>
<name>A0A4Y2LIB4_ARAVE</name>
<protein>
    <submittedName>
        <fullName evidence="1">Uncharacterized protein</fullName>
    </submittedName>
</protein>
<reference evidence="1 2" key="1">
    <citation type="journal article" date="2019" name="Sci. Rep.">
        <title>Orb-weaving spider Araneus ventricosus genome elucidates the spidroin gene catalogue.</title>
        <authorList>
            <person name="Kono N."/>
            <person name="Nakamura H."/>
            <person name="Ohtoshi R."/>
            <person name="Moran D.A.P."/>
            <person name="Shinohara A."/>
            <person name="Yoshida Y."/>
            <person name="Fujiwara M."/>
            <person name="Mori M."/>
            <person name="Tomita M."/>
            <person name="Arakawa K."/>
        </authorList>
    </citation>
    <scope>NUCLEOTIDE SEQUENCE [LARGE SCALE GENOMIC DNA]</scope>
</reference>
<dbReference type="EMBL" id="BGPR01005771">
    <property type="protein sequence ID" value="GBN13316.1"/>
    <property type="molecule type" value="Genomic_DNA"/>
</dbReference>
<evidence type="ECO:0000313" key="2">
    <source>
        <dbReference type="Proteomes" id="UP000499080"/>
    </source>
</evidence>
<accession>A0A4Y2LIB4</accession>
<dbReference type="Proteomes" id="UP000499080">
    <property type="component" value="Unassembled WGS sequence"/>
</dbReference>
<dbReference type="AlphaFoldDB" id="A0A4Y2LIB4"/>